<dbReference type="PANTHER" id="PTHR30441:SF4">
    <property type="entry name" value="PROTEIN ASMA"/>
    <property type="match status" value="1"/>
</dbReference>
<dbReference type="InterPro" id="IPR007844">
    <property type="entry name" value="AsmA"/>
</dbReference>
<gene>
    <name evidence="3" type="ORF">CLV75_1251</name>
</gene>
<dbReference type="Proteomes" id="UP000271700">
    <property type="component" value="Unassembled WGS sequence"/>
</dbReference>
<protein>
    <submittedName>
        <fullName evidence="3">AsmA protein</fullName>
    </submittedName>
</protein>
<dbReference type="GO" id="GO:0005886">
    <property type="term" value="C:plasma membrane"/>
    <property type="evidence" value="ECO:0007669"/>
    <property type="project" value="TreeGrafter"/>
</dbReference>
<dbReference type="InterPro" id="IPR052894">
    <property type="entry name" value="AsmA-related"/>
</dbReference>
<dbReference type="OrthoDB" id="5439561at2"/>
<dbReference type="STRING" id="981384.GCA_000192475_01749"/>
<evidence type="ECO:0000313" key="4">
    <source>
        <dbReference type="Proteomes" id="UP000271700"/>
    </source>
</evidence>
<feature type="compositionally biased region" description="Polar residues" evidence="1">
    <location>
        <begin position="128"/>
        <end position="137"/>
    </location>
</feature>
<dbReference type="PANTHER" id="PTHR30441">
    <property type="entry name" value="DUF748 DOMAIN-CONTAINING PROTEIN"/>
    <property type="match status" value="1"/>
</dbReference>
<dbReference type="RefSeq" id="WP_010441835.1">
    <property type="nucleotide sequence ID" value="NZ_AEYW01000013.1"/>
</dbReference>
<accession>A0A497ZSD6</accession>
<dbReference type="EMBL" id="RCCT01000001">
    <property type="protein sequence ID" value="RLK11251.1"/>
    <property type="molecule type" value="Genomic_DNA"/>
</dbReference>
<reference evidence="3 4" key="1">
    <citation type="submission" date="2018-10" db="EMBL/GenBank/DDBJ databases">
        <title>Genomic Encyclopedia of Archaeal and Bacterial Type Strains, Phase II (KMG-II): from individual species to whole genera.</title>
        <authorList>
            <person name="Goeker M."/>
        </authorList>
    </citation>
    <scope>NUCLEOTIDE SEQUENCE [LARGE SCALE GENOMIC DNA]</scope>
    <source>
        <strain evidence="3 4">DSM 29317</strain>
    </source>
</reference>
<evidence type="ECO:0000256" key="1">
    <source>
        <dbReference type="SAM" id="MobiDB-lite"/>
    </source>
</evidence>
<feature type="domain" description="AsmA" evidence="2">
    <location>
        <begin position="346"/>
        <end position="519"/>
    </location>
</feature>
<evidence type="ECO:0000259" key="2">
    <source>
        <dbReference type="Pfam" id="PF05170"/>
    </source>
</evidence>
<name>A0A497ZSD6_9RHOB</name>
<comment type="caution">
    <text evidence="3">The sequence shown here is derived from an EMBL/GenBank/DDBJ whole genome shotgun (WGS) entry which is preliminary data.</text>
</comment>
<feature type="region of interest" description="Disordered" evidence="1">
    <location>
        <begin position="117"/>
        <end position="143"/>
    </location>
</feature>
<sequence>MKWLIRILFLVVAAFGLVIGALLLMPGDKLATILAEQVKAQTGRELKLSGDVKLSFWPVLGMETGRVTFGNAPWAGSEPMLSAQSLAVGVDASALLSGDIRIKRVLADHPTLRLERSEDRGNWELHQPGNSSDTGASAQAVESRPVTLEQLELQNARLIYIENGAVSMEFADVDLSARWPDVTAPMEMQASMPVPGGNVKVNLNIPDLPAFSSGVVTPLELSLTAPGGGIQFSGRVNLAGEMDGKTTVTAKNTHKMLAAFGQGGVTVPEGLGRVANVSGQMTYTRDGRISLRKMVAVLDNNRLEGEADIQISDPPKITARLKAGDLDLSNVSGDDVSSSGSEADGWSKATIDASSLALANGTIRLQANSISLPGMRFGKSDLTLNLDRSRAVLKMHPASLFSGHLNGQVVANNRNGLSVGGNLTADNIDINEALVTLGDIKRLSGTGSGHLEFLGVGQNEDQIMRSLSGKGNIEVGKGVISGVDLDRLMGRGGGSGGTTVFNSLTASFTMKDGDLNNDDLLMKLDNFRADGTGRIGLGARDIDYLFTPVALRANAGEGISVPVRIVGPWSGPSIKPDLTKVIEAAAEGKVKALEDDAKQKVLEKVGKELDTTVTDTGQIEDALKDKLEDEAKKSLLKLLGGD</sequence>
<dbReference type="Pfam" id="PF05170">
    <property type="entry name" value="AsmA"/>
    <property type="match status" value="2"/>
</dbReference>
<evidence type="ECO:0000313" key="3">
    <source>
        <dbReference type="EMBL" id="RLK11251.1"/>
    </source>
</evidence>
<proteinExistence type="predicted"/>
<keyword evidence="4" id="KW-1185">Reference proteome</keyword>
<dbReference type="GO" id="GO:0090313">
    <property type="term" value="P:regulation of protein targeting to membrane"/>
    <property type="evidence" value="ECO:0007669"/>
    <property type="project" value="TreeGrafter"/>
</dbReference>
<feature type="domain" description="AsmA" evidence="2">
    <location>
        <begin position="6"/>
        <end position="186"/>
    </location>
</feature>
<dbReference type="AlphaFoldDB" id="A0A497ZSD6"/>
<organism evidence="3 4">
    <name type="scientific">Ruegeria conchae</name>
    <dbReference type="NCBI Taxonomy" id="981384"/>
    <lineage>
        <taxon>Bacteria</taxon>
        <taxon>Pseudomonadati</taxon>
        <taxon>Pseudomonadota</taxon>
        <taxon>Alphaproteobacteria</taxon>
        <taxon>Rhodobacterales</taxon>
        <taxon>Roseobacteraceae</taxon>
        <taxon>Ruegeria</taxon>
    </lineage>
</organism>